<sequence length="160" mass="18146">MKKKVYLFSFILVMLIGFVTFTIYNKINTQSQHNEETKRQNQALDKESIEQFKKKISAKNTESFSIDLKNADAETIYNTFNGPNADSIIDLLEMDRDDSDRILVLPDGTILSGQVIIDENGTEVDSNTDKNSITVKELKDLILLNKQKIDELAAQNSPIE</sequence>
<feature type="transmembrane region" description="Helical" evidence="1">
    <location>
        <begin position="5"/>
        <end position="24"/>
    </location>
</feature>
<accession>A0AAQ3Y5J5</accession>
<name>A0AAQ3Y5J5_9ENTE</name>
<evidence type="ECO:0000313" key="3">
    <source>
        <dbReference type="Proteomes" id="UP000194948"/>
    </source>
</evidence>
<evidence type="ECO:0000313" key="2">
    <source>
        <dbReference type="EMBL" id="WYK00222.1"/>
    </source>
</evidence>
<reference evidence="2 3" key="2">
    <citation type="submission" date="2024-03" db="EMBL/GenBank/DDBJ databases">
        <title>The Genome Sequence of Enterococcus sp. DIV0205d.</title>
        <authorList>
            <consortium name="The Broad Institute Genomics Platform"/>
            <consortium name="The Broad Institute Microbial Omics Core"/>
            <consortium name="The Broad Institute Genomic Center for Infectious Diseases"/>
            <person name="Earl A."/>
            <person name="Manson A."/>
            <person name="Gilmore M."/>
            <person name="Schwartman J."/>
            <person name="Shea T."/>
            <person name="Abouelleil A."/>
            <person name="Cao P."/>
            <person name="Chapman S."/>
            <person name="Cusick C."/>
            <person name="Young S."/>
            <person name="Neafsey D."/>
            <person name="Nusbaum C."/>
            <person name="Birren B."/>
        </authorList>
    </citation>
    <scope>NUCLEOTIDE SEQUENCE [LARGE SCALE GENOMIC DNA]</scope>
    <source>
        <strain evidence="2 3">7F3_DIV0205</strain>
    </source>
</reference>
<dbReference type="RefSeq" id="WP_086313779.1">
    <property type="nucleotide sequence ID" value="NZ_CP147244.1"/>
</dbReference>
<proteinExistence type="predicted"/>
<evidence type="ECO:0000256" key="1">
    <source>
        <dbReference type="SAM" id="Phobius"/>
    </source>
</evidence>
<reference evidence="3" key="1">
    <citation type="submission" date="2017-05" db="EMBL/GenBank/DDBJ databases">
        <title>The Genome Sequence of EEnterococcus faecalis 9F2_4866.</title>
        <authorList>
            <consortium name="The Broad Institute Genomics Platform"/>
            <consortium name="The Broad Institute Genomic Center for Infectious Diseases"/>
            <person name="Earl A."/>
            <person name="Manson A."/>
            <person name="Schwartman J."/>
            <person name="Gilmore M."/>
            <person name="Abouelleil A."/>
            <person name="Cao P."/>
            <person name="Chapman S."/>
            <person name="Cusick C."/>
            <person name="Shea T."/>
            <person name="Young S."/>
            <person name="Neafsey D."/>
            <person name="Nusbaum C."/>
            <person name="Birren B."/>
        </authorList>
    </citation>
    <scope>NUCLEOTIDE SEQUENCE [LARGE SCALE GENOMIC DNA]</scope>
    <source>
        <strain evidence="3">7F3_DIV0205</strain>
    </source>
</reference>
<gene>
    <name evidence="2" type="ORF">A5821_001316</name>
</gene>
<organism evidence="2 3">
    <name type="scientific">Candidatus Enterococcus palustris</name>
    <dbReference type="NCBI Taxonomy" id="1834189"/>
    <lineage>
        <taxon>Bacteria</taxon>
        <taxon>Bacillati</taxon>
        <taxon>Bacillota</taxon>
        <taxon>Bacilli</taxon>
        <taxon>Lactobacillales</taxon>
        <taxon>Enterococcaceae</taxon>
        <taxon>Enterococcus</taxon>
    </lineage>
</organism>
<dbReference type="EMBL" id="CP147244">
    <property type="protein sequence ID" value="WYK00222.1"/>
    <property type="molecule type" value="Genomic_DNA"/>
</dbReference>
<dbReference type="Proteomes" id="UP000194948">
    <property type="component" value="Chromosome"/>
</dbReference>
<keyword evidence="1" id="KW-0472">Membrane</keyword>
<protein>
    <submittedName>
        <fullName evidence="2">Uncharacterized protein</fullName>
    </submittedName>
</protein>
<dbReference type="AlphaFoldDB" id="A0AAQ3Y5J5"/>
<keyword evidence="3" id="KW-1185">Reference proteome</keyword>
<keyword evidence="1" id="KW-0812">Transmembrane</keyword>
<keyword evidence="1" id="KW-1133">Transmembrane helix</keyword>